<proteinExistence type="predicted"/>
<keyword evidence="2" id="KW-1185">Reference proteome</keyword>
<dbReference type="RefSeq" id="WP_125126262.1">
    <property type="nucleotide sequence ID" value="NZ_RHJS01000002.1"/>
</dbReference>
<dbReference type="InterPro" id="IPR037012">
    <property type="entry name" value="NanQ/TabA/YiaL_sf"/>
</dbReference>
<dbReference type="Proteomes" id="UP000274920">
    <property type="component" value="Unassembled WGS sequence"/>
</dbReference>
<dbReference type="AlphaFoldDB" id="A0A426DCF1"/>
<dbReference type="Pfam" id="PF04074">
    <property type="entry name" value="DUF386"/>
    <property type="match status" value="1"/>
</dbReference>
<organism evidence="1 2">
    <name type="scientific">Schaedlerella arabinosiphila</name>
    <dbReference type="NCBI Taxonomy" id="2044587"/>
    <lineage>
        <taxon>Bacteria</taxon>
        <taxon>Bacillati</taxon>
        <taxon>Bacillota</taxon>
        <taxon>Clostridia</taxon>
        <taxon>Lachnospirales</taxon>
        <taxon>Lachnospiraceae</taxon>
        <taxon>Schaedlerella</taxon>
    </lineage>
</organism>
<accession>A0A426DCF1</accession>
<sequence>MIFDAIRNKENYKAETKIYQALCYLEQISRWDEILPDTVILEDCMFAGPVSFISKEEKECVYEAHKKYMDIHYIMEGAERIATADVRSLQVKTPYSEEEDIGFFTGPASGSCLLRPGDFMVCFPSDAHKVAMMDQTPETVKKIVVKIKVEK</sequence>
<evidence type="ECO:0000313" key="2">
    <source>
        <dbReference type="Proteomes" id="UP000274920"/>
    </source>
</evidence>
<name>A0A426DCF1_9FIRM</name>
<dbReference type="GO" id="GO:0005829">
    <property type="term" value="C:cytosol"/>
    <property type="evidence" value="ECO:0007669"/>
    <property type="project" value="TreeGrafter"/>
</dbReference>
<dbReference type="SUPFAM" id="SSF51197">
    <property type="entry name" value="Clavaminate synthase-like"/>
    <property type="match status" value="1"/>
</dbReference>
<dbReference type="NCBIfam" id="TIGR00022">
    <property type="entry name" value="YhcH/YjgK/YiaL family protein"/>
    <property type="match status" value="1"/>
</dbReference>
<dbReference type="Gene3D" id="2.60.120.370">
    <property type="entry name" value="YhcH/YjgK/YiaL"/>
    <property type="match status" value="1"/>
</dbReference>
<dbReference type="EMBL" id="RHJS01000002">
    <property type="protein sequence ID" value="RRK30432.1"/>
    <property type="molecule type" value="Genomic_DNA"/>
</dbReference>
<evidence type="ECO:0000313" key="1">
    <source>
        <dbReference type="EMBL" id="RRK30432.1"/>
    </source>
</evidence>
<dbReference type="PANTHER" id="PTHR34986">
    <property type="entry name" value="EVOLVED BETA-GALACTOSIDASE SUBUNIT BETA"/>
    <property type="match status" value="1"/>
</dbReference>
<protein>
    <submittedName>
        <fullName evidence="1">DUF386 domain-containing protein</fullName>
    </submittedName>
</protein>
<dbReference type="InterPro" id="IPR004375">
    <property type="entry name" value="NanQ/TabA/YiaL"/>
</dbReference>
<comment type="caution">
    <text evidence="1">The sequence shown here is derived from an EMBL/GenBank/DDBJ whole genome shotgun (WGS) entry which is preliminary data.</text>
</comment>
<gene>
    <name evidence="1" type="ORF">EBB54_02850</name>
</gene>
<dbReference type="PANTHER" id="PTHR34986:SF1">
    <property type="entry name" value="PROTEIN YIAL"/>
    <property type="match status" value="1"/>
</dbReference>
<reference evidence="1" key="1">
    <citation type="submission" date="2018-10" db="EMBL/GenBank/DDBJ databases">
        <title>Schaedlerella arabinophila gen. nov. sp. nov., isolated from the mouse intestinal tract and comparative analysis with the genome of the closely related altered Schaedler flora strain ASF502.</title>
        <authorList>
            <person name="Miyake S."/>
            <person name="Soh M."/>
            <person name="Seedorf H."/>
        </authorList>
    </citation>
    <scope>NUCLEOTIDE SEQUENCE [LARGE SCALE GENOMIC DNA]</scope>
    <source>
        <strain evidence="1">DSM 106076</strain>
    </source>
</reference>